<dbReference type="InterPro" id="IPR005135">
    <property type="entry name" value="Endo/exonuclease/phosphatase"/>
</dbReference>
<evidence type="ECO:0000313" key="4">
    <source>
        <dbReference type="Proteomes" id="UP000198373"/>
    </source>
</evidence>
<dbReference type="GO" id="GO:0004527">
    <property type="term" value="F:exonuclease activity"/>
    <property type="evidence" value="ECO:0007669"/>
    <property type="project" value="UniProtKB-KW"/>
</dbReference>
<keyword evidence="3" id="KW-0540">Nuclease</keyword>
<feature type="signal peptide" evidence="1">
    <location>
        <begin position="1"/>
        <end position="25"/>
    </location>
</feature>
<dbReference type="Pfam" id="PF03372">
    <property type="entry name" value="Exo_endo_phos"/>
    <property type="match status" value="1"/>
</dbReference>
<dbReference type="InterPro" id="IPR036691">
    <property type="entry name" value="Endo/exonu/phosph_ase_sf"/>
</dbReference>
<dbReference type="RefSeq" id="WP_218822209.1">
    <property type="nucleotide sequence ID" value="NZ_FZOO01000001.1"/>
</dbReference>
<accession>A0A239AZT1</accession>
<dbReference type="AlphaFoldDB" id="A0A239AZT1"/>
<evidence type="ECO:0000259" key="2">
    <source>
        <dbReference type="Pfam" id="PF03372"/>
    </source>
</evidence>
<dbReference type="GO" id="GO:0004519">
    <property type="term" value="F:endonuclease activity"/>
    <property type="evidence" value="ECO:0007669"/>
    <property type="project" value="UniProtKB-KW"/>
</dbReference>
<dbReference type="Gene3D" id="3.60.10.10">
    <property type="entry name" value="Endonuclease/exonuclease/phosphatase"/>
    <property type="match status" value="1"/>
</dbReference>
<reference evidence="4" key="1">
    <citation type="submission" date="2017-06" db="EMBL/GenBank/DDBJ databases">
        <authorList>
            <person name="Varghese N."/>
            <person name="Submissions S."/>
        </authorList>
    </citation>
    <scope>NUCLEOTIDE SEQUENCE [LARGE SCALE GENOMIC DNA]</scope>
    <source>
        <strain evidence="4">DSM 46839</strain>
    </source>
</reference>
<gene>
    <name evidence="3" type="ORF">SAMN06893096_101348</name>
</gene>
<keyword evidence="4" id="KW-1185">Reference proteome</keyword>
<keyword evidence="1" id="KW-0732">Signal</keyword>
<organism evidence="3 4">
    <name type="scientific">Geodermatophilus pulveris</name>
    <dbReference type="NCBI Taxonomy" id="1564159"/>
    <lineage>
        <taxon>Bacteria</taxon>
        <taxon>Bacillati</taxon>
        <taxon>Actinomycetota</taxon>
        <taxon>Actinomycetes</taxon>
        <taxon>Geodermatophilales</taxon>
        <taxon>Geodermatophilaceae</taxon>
        <taxon>Geodermatophilus</taxon>
    </lineage>
</organism>
<protein>
    <submittedName>
        <fullName evidence="3">Endonuclease/Exonuclease/phosphatase family protein</fullName>
    </submittedName>
</protein>
<keyword evidence="3" id="KW-0269">Exonuclease</keyword>
<dbReference type="SUPFAM" id="SSF56219">
    <property type="entry name" value="DNase I-like"/>
    <property type="match status" value="1"/>
</dbReference>
<feature type="chain" id="PRO_5012986359" evidence="1">
    <location>
        <begin position="26"/>
        <end position="337"/>
    </location>
</feature>
<dbReference type="Proteomes" id="UP000198373">
    <property type="component" value="Unassembled WGS sequence"/>
</dbReference>
<sequence length="337" mass="35907">MKKLVWVAAVVVVAATLLSGTTAAAARPTATYDVWHWNVAGSKLHGGSVTSGMVDAAAASIVNRGADLVAVNELCWQQYEALVDRLRRAGWPQDPGNFGRFVPQQRTSRSLCNGESLGVAVFSAARLGATHRWPLPSDGLPDRRHLLCVGQAAQPKVRFCTTHITTKGHASPWNGQPHNVNQLNTVLGRLEAYAAAGDTVLIAGDLNAQPHYRRLDNWYARSLDVPANRGNTGNYRELDDSDAARCPGYGEWTAAGPAGALPPCAPPGAGCTASTAAGCAKIDHVFVRQDRIAGRYWGDSLDTSRSCRGVPGRPDQYPPGSCSDHRILIGRVTVLTG</sequence>
<proteinExistence type="predicted"/>
<feature type="domain" description="Endonuclease/exonuclease/phosphatase" evidence="2">
    <location>
        <begin position="37"/>
        <end position="325"/>
    </location>
</feature>
<evidence type="ECO:0000313" key="3">
    <source>
        <dbReference type="EMBL" id="SNS01225.1"/>
    </source>
</evidence>
<evidence type="ECO:0000256" key="1">
    <source>
        <dbReference type="SAM" id="SignalP"/>
    </source>
</evidence>
<keyword evidence="3" id="KW-0378">Hydrolase</keyword>
<dbReference type="EMBL" id="FZOO01000001">
    <property type="protein sequence ID" value="SNS01225.1"/>
    <property type="molecule type" value="Genomic_DNA"/>
</dbReference>
<name>A0A239AZT1_9ACTN</name>
<keyword evidence="3" id="KW-0255">Endonuclease</keyword>